<feature type="transmembrane region" description="Helical" evidence="7">
    <location>
        <begin position="164"/>
        <end position="183"/>
    </location>
</feature>
<feature type="transmembrane region" description="Helical" evidence="7">
    <location>
        <begin position="80"/>
        <end position="99"/>
    </location>
</feature>
<sequence length="436" mass="48085">MAKRSNNLYFILVLLLGGFLSAMTETIMNNSLTTIMDELYVTETTAQWLSTGYIMVVGIMMPISVYFLKRFSLRQLFPTALAIFLLGTIVDAIAPNFTILLLGRLIQAIAVGIIMPLFQNLMVLSFPPNKRNFAMGMSSVVIILDLAIGPTLSGWIVEHYNWRMLFQFLIPLTIIILIFSIIYTKNVTEQSAVDLDWWSVGESSIGLGLLLYGFSRIGTVANIDLISAIGLLVGIIFLIIFVKRQLRLKSPFLERQVFKSPSFTKTTILSAITSIVMLGAELIIPPYIQNVRGESALISGLLLLPGALIMIIVSPISGTLYDPYGIRKLSITGFTILTLASIPMIWFDQSTSLWWITFLYTVRMIGIGLVIMQLITAGVNALSERYTLHGNTVAATIRQIVSSLGTSLLVTIAALFSTTAQNKEISKISALQIGYS</sequence>
<evidence type="ECO:0000256" key="7">
    <source>
        <dbReference type="SAM" id="Phobius"/>
    </source>
</evidence>
<evidence type="ECO:0000256" key="2">
    <source>
        <dbReference type="ARBA" id="ARBA00022448"/>
    </source>
</evidence>
<evidence type="ECO:0000313" key="10">
    <source>
        <dbReference type="Proteomes" id="UP000430985"/>
    </source>
</evidence>
<keyword evidence="6 7" id="KW-0472">Membrane</keyword>
<dbReference type="CDD" id="cd17503">
    <property type="entry name" value="MFS_LmrB_MDR_like"/>
    <property type="match status" value="1"/>
</dbReference>
<keyword evidence="5 7" id="KW-1133">Transmembrane helix</keyword>
<feature type="domain" description="Major facilitator superfamily (MFS) profile" evidence="8">
    <location>
        <begin position="10"/>
        <end position="436"/>
    </location>
</feature>
<gene>
    <name evidence="9" type="ORF">GIX83_09050</name>
</gene>
<dbReference type="Gene3D" id="1.20.1250.20">
    <property type="entry name" value="MFS general substrate transporter like domains"/>
    <property type="match status" value="1"/>
</dbReference>
<dbReference type="NCBIfam" id="TIGR00711">
    <property type="entry name" value="efflux_EmrB"/>
    <property type="match status" value="1"/>
</dbReference>
<dbReference type="EMBL" id="WJNE01000034">
    <property type="protein sequence ID" value="MRG69962.1"/>
    <property type="molecule type" value="Genomic_DNA"/>
</dbReference>
<feature type="transmembrane region" description="Helical" evidence="7">
    <location>
        <begin position="220"/>
        <end position="242"/>
    </location>
</feature>
<evidence type="ECO:0000313" key="9">
    <source>
        <dbReference type="EMBL" id="MRG69962.1"/>
    </source>
</evidence>
<dbReference type="RefSeq" id="WP_153702437.1">
    <property type="nucleotide sequence ID" value="NZ_WJNE01000034.1"/>
</dbReference>
<feature type="transmembrane region" description="Helical" evidence="7">
    <location>
        <begin position="353"/>
        <end position="375"/>
    </location>
</feature>
<name>A0A6A8D5H4_LIMRT</name>
<evidence type="ECO:0000256" key="1">
    <source>
        <dbReference type="ARBA" id="ARBA00004651"/>
    </source>
</evidence>
<reference evidence="9 10" key="1">
    <citation type="submission" date="2019-11" db="EMBL/GenBank/DDBJ databases">
        <title>Draft genome sequence of 12 host-associated Lactobacillus reuteri rodent strains.</title>
        <authorList>
            <person name="Zhang S."/>
            <person name="Ozcam M."/>
            <person name="Van Pijkeren J.P."/>
        </authorList>
    </citation>
    <scope>NUCLEOTIDE SEQUENCE [LARGE SCALE GENOMIC DNA]</scope>
    <source>
        <strain evidence="9 10">Rat19</strain>
    </source>
</reference>
<dbReference type="AlphaFoldDB" id="A0A6A8D5H4"/>
<proteinExistence type="predicted"/>
<feature type="transmembrane region" description="Helical" evidence="7">
    <location>
        <begin position="263"/>
        <end position="284"/>
    </location>
</feature>
<organism evidence="9 10">
    <name type="scientific">Limosilactobacillus reuteri</name>
    <name type="common">Lactobacillus reuteri</name>
    <dbReference type="NCBI Taxonomy" id="1598"/>
    <lineage>
        <taxon>Bacteria</taxon>
        <taxon>Bacillati</taxon>
        <taxon>Bacillota</taxon>
        <taxon>Bacilli</taxon>
        <taxon>Lactobacillales</taxon>
        <taxon>Lactobacillaceae</taxon>
        <taxon>Limosilactobacillus</taxon>
    </lineage>
</organism>
<dbReference type="PANTHER" id="PTHR42718">
    <property type="entry name" value="MAJOR FACILITATOR SUPERFAMILY MULTIDRUG TRANSPORTER MFSC"/>
    <property type="match status" value="1"/>
</dbReference>
<keyword evidence="4 7" id="KW-0812">Transmembrane</keyword>
<dbReference type="InterPro" id="IPR036259">
    <property type="entry name" value="MFS_trans_sf"/>
</dbReference>
<evidence type="ECO:0000259" key="8">
    <source>
        <dbReference type="PROSITE" id="PS50850"/>
    </source>
</evidence>
<dbReference type="Gene3D" id="1.20.1720.10">
    <property type="entry name" value="Multidrug resistance protein D"/>
    <property type="match status" value="1"/>
</dbReference>
<dbReference type="SUPFAM" id="SSF103473">
    <property type="entry name" value="MFS general substrate transporter"/>
    <property type="match status" value="1"/>
</dbReference>
<dbReference type="Proteomes" id="UP000430985">
    <property type="component" value="Unassembled WGS sequence"/>
</dbReference>
<feature type="transmembrane region" description="Helical" evidence="7">
    <location>
        <begin position="105"/>
        <end position="126"/>
    </location>
</feature>
<evidence type="ECO:0000256" key="6">
    <source>
        <dbReference type="ARBA" id="ARBA00023136"/>
    </source>
</evidence>
<feature type="transmembrane region" description="Helical" evidence="7">
    <location>
        <begin position="48"/>
        <end position="68"/>
    </location>
</feature>
<evidence type="ECO:0000256" key="5">
    <source>
        <dbReference type="ARBA" id="ARBA00022989"/>
    </source>
</evidence>
<dbReference type="PANTHER" id="PTHR42718:SF24">
    <property type="entry name" value="MAJOR FACILITATOR SUPERFAMILY (MFS) PROFILE DOMAIN-CONTAINING PROTEIN"/>
    <property type="match status" value="1"/>
</dbReference>
<dbReference type="Pfam" id="PF07690">
    <property type="entry name" value="MFS_1"/>
    <property type="match status" value="1"/>
</dbReference>
<feature type="transmembrane region" description="Helical" evidence="7">
    <location>
        <begin position="329"/>
        <end position="347"/>
    </location>
</feature>
<keyword evidence="3" id="KW-1003">Cell membrane</keyword>
<dbReference type="PRINTS" id="PR01036">
    <property type="entry name" value="TCRTETB"/>
</dbReference>
<dbReference type="GO" id="GO:0005886">
    <property type="term" value="C:plasma membrane"/>
    <property type="evidence" value="ECO:0007669"/>
    <property type="project" value="UniProtKB-SubCell"/>
</dbReference>
<protein>
    <submittedName>
        <fullName evidence="9">DHA2 family efflux MFS transporter permease subunit</fullName>
    </submittedName>
</protein>
<comment type="caution">
    <text evidence="9">The sequence shown here is derived from an EMBL/GenBank/DDBJ whole genome shotgun (WGS) entry which is preliminary data.</text>
</comment>
<feature type="transmembrane region" description="Helical" evidence="7">
    <location>
        <begin position="296"/>
        <end position="317"/>
    </location>
</feature>
<dbReference type="PROSITE" id="PS50850">
    <property type="entry name" value="MFS"/>
    <property type="match status" value="1"/>
</dbReference>
<evidence type="ECO:0000256" key="3">
    <source>
        <dbReference type="ARBA" id="ARBA00022475"/>
    </source>
</evidence>
<evidence type="ECO:0000256" key="4">
    <source>
        <dbReference type="ARBA" id="ARBA00022692"/>
    </source>
</evidence>
<feature type="transmembrane region" description="Helical" evidence="7">
    <location>
        <begin position="133"/>
        <end position="152"/>
    </location>
</feature>
<dbReference type="GO" id="GO:0022857">
    <property type="term" value="F:transmembrane transporter activity"/>
    <property type="evidence" value="ECO:0007669"/>
    <property type="project" value="InterPro"/>
</dbReference>
<accession>A0A6A8D5H4</accession>
<comment type="subcellular location">
    <subcellularLocation>
        <location evidence="1">Cell membrane</location>
        <topology evidence="1">Multi-pass membrane protein</topology>
    </subcellularLocation>
</comment>
<dbReference type="InterPro" id="IPR011701">
    <property type="entry name" value="MFS"/>
</dbReference>
<dbReference type="InterPro" id="IPR004638">
    <property type="entry name" value="EmrB-like"/>
</dbReference>
<keyword evidence="2" id="KW-0813">Transport</keyword>
<dbReference type="InterPro" id="IPR020846">
    <property type="entry name" value="MFS_dom"/>
</dbReference>